<evidence type="ECO:0000256" key="12">
    <source>
        <dbReference type="ARBA" id="ARBA00023244"/>
    </source>
</evidence>
<sequence length="469" mass="50113">MTLIKAFPLAGGENGGMTHRADLPSRTALALAEARVPRYTSYPTAAQFGPIGEATYRGWLREGIRSSDSLSLYLHVPFCRALCWYCACHAKPTRSVERVHAYSAALHAEAALLAAALPVHAGVSHLHLGGGTPSILGPDGLRELMRALHRNFGLRPGAEIAIELDPRVLDEATAEVLGELGFTRASLGVQDIDPAVQARIGRPQPAALVELAVERLRRAGIGGINIDLMYGLPTQTAAHIAASARFAGGLGADRLAVFGYAHVAWMKPHQKAIDASTLPDAVARLEQAEAAEEVLVGMGYRALGLDHFARPEDPLARAATAGRLRRNFQGYTTDNAPVLLGLGSSAIGSLPGGHAGNALDERRYAQAVAEGRLPVARGVATTEEDRLRARLIERVMCDFTLDLRPSDPATRHVLRQALDRMAPLEEAGLVRREAGRLNVTPAGRRFVRQVAACFDAFQVPAAGRHSTAV</sequence>
<dbReference type="PANTHER" id="PTHR13932">
    <property type="entry name" value="COPROPORPHYRINIGEN III OXIDASE"/>
    <property type="match status" value="1"/>
</dbReference>
<protein>
    <recommendedName>
        <fullName evidence="14">Coproporphyrinogen-III oxidase</fullName>
        <ecNumber evidence="14">1.3.98.3</ecNumber>
    </recommendedName>
</protein>
<evidence type="ECO:0000256" key="11">
    <source>
        <dbReference type="ARBA" id="ARBA00023014"/>
    </source>
</evidence>
<dbReference type="GO" id="GO:0051989">
    <property type="term" value="F:coproporphyrinogen dehydrogenase activity"/>
    <property type="evidence" value="ECO:0007669"/>
    <property type="project" value="UniProtKB-EC"/>
</dbReference>
<dbReference type="Pfam" id="PF06969">
    <property type="entry name" value="HemN_C"/>
    <property type="match status" value="1"/>
</dbReference>
<gene>
    <name evidence="16" type="primary">hemN</name>
    <name evidence="16" type="ORF">NRP21_25070</name>
</gene>
<evidence type="ECO:0000256" key="6">
    <source>
        <dbReference type="ARBA" id="ARBA00022490"/>
    </source>
</evidence>
<evidence type="ECO:0000256" key="5">
    <source>
        <dbReference type="ARBA" id="ARBA00022485"/>
    </source>
</evidence>
<keyword evidence="17" id="KW-1185">Reference proteome</keyword>
<organism evidence="16 17">
    <name type="scientific">Roseomonas populi</name>
    <dbReference type="NCBI Taxonomy" id="3121582"/>
    <lineage>
        <taxon>Bacteria</taxon>
        <taxon>Pseudomonadati</taxon>
        <taxon>Pseudomonadota</taxon>
        <taxon>Alphaproteobacteria</taxon>
        <taxon>Acetobacterales</taxon>
        <taxon>Roseomonadaceae</taxon>
        <taxon>Roseomonas</taxon>
    </lineage>
</organism>
<evidence type="ECO:0000256" key="1">
    <source>
        <dbReference type="ARBA" id="ARBA00004496"/>
    </source>
</evidence>
<keyword evidence="11 14" id="KW-0411">Iron-sulfur</keyword>
<dbReference type="EMBL" id="JANJOU010000032">
    <property type="protein sequence ID" value="MCR0985326.1"/>
    <property type="molecule type" value="Genomic_DNA"/>
</dbReference>
<reference evidence="16 17" key="1">
    <citation type="submission" date="2022-06" db="EMBL/GenBank/DDBJ databases">
        <title>Roseomonas CN29.</title>
        <authorList>
            <person name="Cheng Y."/>
            <person name="He X."/>
        </authorList>
    </citation>
    <scope>NUCLEOTIDE SEQUENCE [LARGE SCALE GENOMIC DNA]</scope>
    <source>
        <strain evidence="16 17">CN29</strain>
    </source>
</reference>
<dbReference type="Pfam" id="PF04055">
    <property type="entry name" value="Radical_SAM"/>
    <property type="match status" value="1"/>
</dbReference>
<dbReference type="InterPro" id="IPR007197">
    <property type="entry name" value="rSAM"/>
</dbReference>
<dbReference type="InterPro" id="IPR013785">
    <property type="entry name" value="Aldolase_TIM"/>
</dbReference>
<dbReference type="SFLD" id="SFLDG01065">
    <property type="entry name" value="anaerobic_coproporphyrinogen-I"/>
    <property type="match status" value="1"/>
</dbReference>
<keyword evidence="9 14" id="KW-0560">Oxidoreductase</keyword>
<evidence type="ECO:0000256" key="2">
    <source>
        <dbReference type="ARBA" id="ARBA00004785"/>
    </source>
</evidence>
<evidence type="ECO:0000256" key="10">
    <source>
        <dbReference type="ARBA" id="ARBA00023004"/>
    </source>
</evidence>
<dbReference type="Gene3D" id="1.10.10.920">
    <property type="match status" value="1"/>
</dbReference>
<comment type="pathway">
    <text evidence="2 14">Porphyrin-containing compound metabolism; protoporphyrin-IX biosynthesis; protoporphyrinogen-IX from coproporphyrinogen-III (AdoMet route): step 1/1.</text>
</comment>
<dbReference type="PIRSF" id="PIRSF000167">
    <property type="entry name" value="HemN"/>
    <property type="match status" value="1"/>
</dbReference>
<comment type="subcellular location">
    <subcellularLocation>
        <location evidence="1 14">Cytoplasm</location>
    </subcellularLocation>
</comment>
<dbReference type="EC" id="1.3.98.3" evidence="14"/>
<comment type="caution">
    <text evidence="16">The sequence shown here is derived from an EMBL/GenBank/DDBJ whole genome shotgun (WGS) entry which is preliminary data.</text>
</comment>
<dbReference type="SUPFAM" id="SSF102114">
    <property type="entry name" value="Radical SAM enzymes"/>
    <property type="match status" value="1"/>
</dbReference>
<dbReference type="Gene3D" id="3.20.20.70">
    <property type="entry name" value="Aldolase class I"/>
    <property type="match status" value="1"/>
</dbReference>
<comment type="cofactor">
    <cofactor evidence="14">
        <name>[4Fe-4S] cluster</name>
        <dbReference type="ChEBI" id="CHEBI:49883"/>
    </cofactor>
    <text evidence="14">Binds 1 [4Fe-4S] cluster. The cluster is coordinated with 3 cysteines and an exchangeable S-adenosyl-L-methionine.</text>
</comment>
<dbReference type="PROSITE" id="PS51918">
    <property type="entry name" value="RADICAL_SAM"/>
    <property type="match status" value="1"/>
</dbReference>
<evidence type="ECO:0000313" key="16">
    <source>
        <dbReference type="EMBL" id="MCR0985326.1"/>
    </source>
</evidence>
<dbReference type="InterPro" id="IPR058240">
    <property type="entry name" value="rSAM_sf"/>
</dbReference>
<comment type="subunit">
    <text evidence="4">Monomer.</text>
</comment>
<dbReference type="InterPro" id="IPR034505">
    <property type="entry name" value="Coproporphyrinogen-III_oxidase"/>
</dbReference>
<dbReference type="RefSeq" id="WP_257718979.1">
    <property type="nucleotide sequence ID" value="NZ_JANJOU010000032.1"/>
</dbReference>
<evidence type="ECO:0000256" key="9">
    <source>
        <dbReference type="ARBA" id="ARBA00023002"/>
    </source>
</evidence>
<evidence type="ECO:0000256" key="8">
    <source>
        <dbReference type="ARBA" id="ARBA00022723"/>
    </source>
</evidence>
<evidence type="ECO:0000259" key="15">
    <source>
        <dbReference type="PROSITE" id="PS51918"/>
    </source>
</evidence>
<dbReference type="NCBIfam" id="TIGR00538">
    <property type="entry name" value="hemN"/>
    <property type="match status" value="1"/>
</dbReference>
<keyword evidence="10 14" id="KW-0408">Iron</keyword>
<comment type="catalytic activity">
    <reaction evidence="13 14">
        <text>coproporphyrinogen III + 2 S-adenosyl-L-methionine = protoporphyrinogen IX + 2 5'-deoxyadenosine + 2 L-methionine + 2 CO2</text>
        <dbReference type="Rhea" id="RHEA:15425"/>
        <dbReference type="ChEBI" id="CHEBI:16526"/>
        <dbReference type="ChEBI" id="CHEBI:17319"/>
        <dbReference type="ChEBI" id="CHEBI:57307"/>
        <dbReference type="ChEBI" id="CHEBI:57309"/>
        <dbReference type="ChEBI" id="CHEBI:57844"/>
        <dbReference type="ChEBI" id="CHEBI:59789"/>
        <dbReference type="EC" id="1.3.98.3"/>
    </reaction>
</comment>
<dbReference type="PANTHER" id="PTHR13932:SF6">
    <property type="entry name" value="OXYGEN-INDEPENDENT COPROPORPHYRINOGEN III OXIDASE"/>
    <property type="match status" value="1"/>
</dbReference>
<evidence type="ECO:0000256" key="4">
    <source>
        <dbReference type="ARBA" id="ARBA00011245"/>
    </source>
</evidence>
<feature type="domain" description="Radical SAM core" evidence="15">
    <location>
        <begin position="64"/>
        <end position="306"/>
    </location>
</feature>
<keyword evidence="12 14" id="KW-0627">Porphyrin biosynthesis</keyword>
<evidence type="ECO:0000256" key="7">
    <source>
        <dbReference type="ARBA" id="ARBA00022691"/>
    </source>
</evidence>
<dbReference type="SFLD" id="SFLDS00029">
    <property type="entry name" value="Radical_SAM"/>
    <property type="match status" value="1"/>
</dbReference>
<evidence type="ECO:0000256" key="14">
    <source>
        <dbReference type="PIRNR" id="PIRNR000167"/>
    </source>
</evidence>
<name>A0ABT1XB13_9PROT</name>
<dbReference type="SMART" id="SM00729">
    <property type="entry name" value="Elp3"/>
    <property type="match status" value="1"/>
</dbReference>
<dbReference type="InterPro" id="IPR010723">
    <property type="entry name" value="HemN_C"/>
</dbReference>
<comment type="similarity">
    <text evidence="3 14">Belongs to the anaerobic coproporphyrinogen-III oxidase family.</text>
</comment>
<keyword evidence="5 14" id="KW-0004">4Fe-4S</keyword>
<evidence type="ECO:0000313" key="17">
    <source>
        <dbReference type="Proteomes" id="UP001524642"/>
    </source>
</evidence>
<accession>A0ABT1XB13</accession>
<dbReference type="Proteomes" id="UP001524642">
    <property type="component" value="Unassembled WGS sequence"/>
</dbReference>
<dbReference type="InterPro" id="IPR004558">
    <property type="entry name" value="Coprogen_oxidase_HemN"/>
</dbReference>
<dbReference type="InterPro" id="IPR006638">
    <property type="entry name" value="Elp3/MiaA/NifB-like_rSAM"/>
</dbReference>
<keyword evidence="7 14" id="KW-0949">S-adenosyl-L-methionine</keyword>
<keyword evidence="8 14" id="KW-0479">Metal-binding</keyword>
<evidence type="ECO:0000256" key="13">
    <source>
        <dbReference type="ARBA" id="ARBA00048321"/>
    </source>
</evidence>
<evidence type="ECO:0000256" key="3">
    <source>
        <dbReference type="ARBA" id="ARBA00005493"/>
    </source>
</evidence>
<proteinExistence type="inferred from homology"/>
<keyword evidence="6 14" id="KW-0963">Cytoplasm</keyword>